<keyword evidence="6" id="KW-1133">Transmembrane helix</keyword>
<reference evidence="9" key="1">
    <citation type="submission" date="2015-02" db="EMBL/GenBank/DDBJ databases">
        <title>Genome sequencing for Strongylocentrotus purpuratus.</title>
        <authorList>
            <person name="Murali S."/>
            <person name="Liu Y."/>
            <person name="Vee V."/>
            <person name="English A."/>
            <person name="Wang M."/>
            <person name="Skinner E."/>
            <person name="Han Y."/>
            <person name="Muzny D.M."/>
            <person name="Worley K.C."/>
            <person name="Gibbs R.A."/>
        </authorList>
    </citation>
    <scope>NUCLEOTIDE SEQUENCE</scope>
</reference>
<keyword evidence="6" id="KW-0472">Membrane</keyword>
<keyword evidence="9" id="KW-1185">Reference proteome</keyword>
<comment type="caution">
    <text evidence="5">Lacks conserved residue(s) required for the propagation of feature annotation.</text>
</comment>
<name>A0A7M7P903_STRPU</name>
<dbReference type="GeneID" id="100890334"/>
<feature type="transmembrane region" description="Helical" evidence="6">
    <location>
        <begin position="395"/>
        <end position="415"/>
    </location>
</feature>
<evidence type="ECO:0000256" key="1">
    <source>
        <dbReference type="ARBA" id="ARBA00000885"/>
    </source>
</evidence>
<accession>A0A7M7P903</accession>
<dbReference type="Gene3D" id="3.90.1750.10">
    <property type="entry name" value="Hect, E3 ligase catalytic domains"/>
    <property type="match status" value="1"/>
</dbReference>
<proteinExistence type="predicted"/>
<dbReference type="GO" id="GO:0000209">
    <property type="term" value="P:protein polyubiquitination"/>
    <property type="evidence" value="ECO:0007669"/>
    <property type="project" value="InterPro"/>
</dbReference>
<dbReference type="AlphaFoldDB" id="A0A7M7P903"/>
<dbReference type="InParanoid" id="A0A7M7P903"/>
<protein>
    <recommendedName>
        <fullName evidence="2">HECT-type E3 ubiquitin transferase</fullName>
        <ecNumber evidence="2">2.3.2.26</ecNumber>
    </recommendedName>
</protein>
<dbReference type="Pfam" id="PF00632">
    <property type="entry name" value="HECT"/>
    <property type="match status" value="1"/>
</dbReference>
<evidence type="ECO:0000256" key="6">
    <source>
        <dbReference type="SAM" id="Phobius"/>
    </source>
</evidence>
<dbReference type="GO" id="GO:0061630">
    <property type="term" value="F:ubiquitin protein ligase activity"/>
    <property type="evidence" value="ECO:0007669"/>
    <property type="project" value="UniProtKB-EC"/>
</dbReference>
<evidence type="ECO:0000313" key="8">
    <source>
        <dbReference type="EnsemblMetazoa" id="XP_030847221"/>
    </source>
</evidence>
<evidence type="ECO:0000256" key="4">
    <source>
        <dbReference type="ARBA" id="ARBA00022786"/>
    </source>
</evidence>
<dbReference type="PANTHER" id="PTHR45700:SF8">
    <property type="entry name" value="HECT-TYPE E3 UBIQUITIN TRANSFERASE"/>
    <property type="match status" value="1"/>
</dbReference>
<dbReference type="InterPro" id="IPR035983">
    <property type="entry name" value="Hect_E3_ubiquitin_ligase"/>
</dbReference>
<dbReference type="PROSITE" id="PS50237">
    <property type="entry name" value="HECT"/>
    <property type="match status" value="1"/>
</dbReference>
<keyword evidence="6" id="KW-0812">Transmembrane</keyword>
<dbReference type="RefSeq" id="XP_030847221.1">
    <property type="nucleotide sequence ID" value="XM_030991361.1"/>
</dbReference>
<dbReference type="PANTHER" id="PTHR45700">
    <property type="entry name" value="UBIQUITIN-PROTEIN LIGASE E3C"/>
    <property type="match status" value="1"/>
</dbReference>
<dbReference type="Proteomes" id="UP000007110">
    <property type="component" value="Unassembled WGS sequence"/>
</dbReference>
<evidence type="ECO:0000256" key="2">
    <source>
        <dbReference type="ARBA" id="ARBA00012485"/>
    </source>
</evidence>
<evidence type="ECO:0000313" key="9">
    <source>
        <dbReference type="Proteomes" id="UP000007110"/>
    </source>
</evidence>
<dbReference type="KEGG" id="spu:100890334"/>
<dbReference type="InterPro" id="IPR044611">
    <property type="entry name" value="E3A/B/C-like"/>
</dbReference>
<sequence length="480" mass="55886">MATNSKIVLESIFRLDPGADLTQKQRSELFTAMSPRCLVEAFRDTDFIRLGDQYAALKMDSLKETFLLLKDNIKLLEQVAEVIFRHMSDMRSELRKDEIEPDLLRVVPILLDCPAFDRPDTKWGDCIIREMADILTWMYEAAKRNFDVLVRWWDKDSDLLARVVKVYVQAFRDVLKRFLDNTASKHEPNTKPLNINYLAVLVLLKQINESLGYKVPINQFYILQPGDEETNRKIENHILQLHQQHLQLSLLFIQGPSSLAHMPFLLDVPLKWKMLCMDFDNERMKTSYLRLVPLKLRFEIDDDKEKVVESAISKVKDKDETCLMLPFEVHFKDNVSLGVNAGGPMKEFFSRLFEELFNVEKHSIFKKLNDSPSCTTLWFNKDSKDLDKLRSVGKLFALMFYNKVIVTMPFPLLFYKKLLGKRPRVCETDNASPDVSFTPGFTRQQHMRPRDRQSSVSLGVCLLGCLGLWAYTVSIFYKKE</sequence>
<feature type="domain" description="HECT" evidence="7">
    <location>
        <begin position="319"/>
        <end position="435"/>
    </location>
</feature>
<comment type="catalytic activity">
    <reaction evidence="1">
        <text>S-ubiquitinyl-[E2 ubiquitin-conjugating enzyme]-L-cysteine + [acceptor protein]-L-lysine = [E2 ubiquitin-conjugating enzyme]-L-cysteine + N(6)-ubiquitinyl-[acceptor protein]-L-lysine.</text>
        <dbReference type="EC" id="2.3.2.26"/>
    </reaction>
</comment>
<feature type="transmembrane region" description="Helical" evidence="6">
    <location>
        <begin position="456"/>
        <end position="477"/>
    </location>
</feature>
<dbReference type="InterPro" id="IPR000569">
    <property type="entry name" value="HECT_dom"/>
</dbReference>
<keyword evidence="4 5" id="KW-0833">Ubl conjugation pathway</keyword>
<evidence type="ECO:0000259" key="7">
    <source>
        <dbReference type="PROSITE" id="PS50237"/>
    </source>
</evidence>
<organism evidence="8 9">
    <name type="scientific">Strongylocentrotus purpuratus</name>
    <name type="common">Purple sea urchin</name>
    <dbReference type="NCBI Taxonomy" id="7668"/>
    <lineage>
        <taxon>Eukaryota</taxon>
        <taxon>Metazoa</taxon>
        <taxon>Echinodermata</taxon>
        <taxon>Eleutherozoa</taxon>
        <taxon>Echinozoa</taxon>
        <taxon>Echinoidea</taxon>
        <taxon>Euechinoidea</taxon>
        <taxon>Echinacea</taxon>
        <taxon>Camarodonta</taxon>
        <taxon>Echinidea</taxon>
        <taxon>Strongylocentrotidae</taxon>
        <taxon>Strongylocentrotus</taxon>
    </lineage>
</organism>
<dbReference type="SUPFAM" id="SSF56204">
    <property type="entry name" value="Hect, E3 ligase catalytic domain"/>
    <property type="match status" value="1"/>
</dbReference>
<evidence type="ECO:0000256" key="3">
    <source>
        <dbReference type="ARBA" id="ARBA00022679"/>
    </source>
</evidence>
<reference evidence="8" key="2">
    <citation type="submission" date="2021-01" db="UniProtKB">
        <authorList>
            <consortium name="EnsemblMetazoa"/>
        </authorList>
    </citation>
    <scope>IDENTIFICATION</scope>
</reference>
<dbReference type="EnsemblMetazoa" id="XM_030991361">
    <property type="protein sequence ID" value="XP_030847221"/>
    <property type="gene ID" value="LOC100890334"/>
</dbReference>
<evidence type="ECO:0000256" key="5">
    <source>
        <dbReference type="PROSITE-ProRule" id="PRU00104"/>
    </source>
</evidence>
<dbReference type="EC" id="2.3.2.26" evidence="2"/>
<keyword evidence="3" id="KW-0808">Transferase</keyword>